<feature type="region of interest" description="Disordered" evidence="1">
    <location>
        <begin position="334"/>
        <end position="361"/>
    </location>
</feature>
<dbReference type="AlphaFoldDB" id="A0A167YA22"/>
<evidence type="ECO:0000256" key="1">
    <source>
        <dbReference type="SAM" id="MobiDB-lite"/>
    </source>
</evidence>
<feature type="compositionally biased region" description="Polar residues" evidence="1">
    <location>
        <begin position="10"/>
        <end position="30"/>
    </location>
</feature>
<keyword evidence="3" id="KW-1185">Reference proteome</keyword>
<name>A0A167YA22_CORFA</name>
<feature type="region of interest" description="Disordered" evidence="1">
    <location>
        <begin position="1"/>
        <end position="33"/>
    </location>
</feature>
<dbReference type="RefSeq" id="XP_018705071.1">
    <property type="nucleotide sequence ID" value="XM_018847491.1"/>
</dbReference>
<dbReference type="GeneID" id="30020177"/>
<dbReference type="EMBL" id="AZHB01000008">
    <property type="protein sequence ID" value="OAA66047.1"/>
    <property type="molecule type" value="Genomic_DNA"/>
</dbReference>
<proteinExistence type="predicted"/>
<dbReference type="Proteomes" id="UP000076744">
    <property type="component" value="Unassembled WGS sequence"/>
</dbReference>
<gene>
    <name evidence="2" type="ORF">ISF_03885</name>
</gene>
<evidence type="ECO:0000313" key="3">
    <source>
        <dbReference type="Proteomes" id="UP000076744"/>
    </source>
</evidence>
<organism evidence="2 3">
    <name type="scientific">Cordyceps fumosorosea (strain ARSEF 2679)</name>
    <name type="common">Isaria fumosorosea</name>
    <dbReference type="NCBI Taxonomy" id="1081104"/>
    <lineage>
        <taxon>Eukaryota</taxon>
        <taxon>Fungi</taxon>
        <taxon>Dikarya</taxon>
        <taxon>Ascomycota</taxon>
        <taxon>Pezizomycotina</taxon>
        <taxon>Sordariomycetes</taxon>
        <taxon>Hypocreomycetidae</taxon>
        <taxon>Hypocreales</taxon>
        <taxon>Cordycipitaceae</taxon>
        <taxon>Cordyceps</taxon>
    </lineage>
</organism>
<reference evidence="2 3" key="1">
    <citation type="journal article" date="2016" name="Genome Biol. Evol.">
        <title>Divergent and convergent evolution of fungal pathogenicity.</title>
        <authorList>
            <person name="Shang Y."/>
            <person name="Xiao G."/>
            <person name="Zheng P."/>
            <person name="Cen K."/>
            <person name="Zhan S."/>
            <person name="Wang C."/>
        </authorList>
    </citation>
    <scope>NUCLEOTIDE SEQUENCE [LARGE SCALE GENOMIC DNA]</scope>
    <source>
        <strain evidence="2 3">ARSEF 2679</strain>
    </source>
</reference>
<accession>A0A167YA22</accession>
<feature type="compositionally biased region" description="Basic and acidic residues" evidence="1">
    <location>
        <begin position="349"/>
        <end position="361"/>
    </location>
</feature>
<comment type="caution">
    <text evidence="2">The sequence shown here is derived from an EMBL/GenBank/DDBJ whole genome shotgun (WGS) entry which is preliminary data.</text>
</comment>
<protein>
    <submittedName>
        <fullName evidence="2">Uncharacterized protein</fullName>
    </submittedName>
</protein>
<sequence>MGDKARSTGIPITSANRNQARGDNKPSNGGYQIHGHRLLQVGEGPDEERCVNALFLEKGLFDVADDAEPDGYGDIIEGSVVSCGDHYEVRQVFNLTSALLEPQWKLWRTVGRVDPLQVPMVKAVVSQTYLPLQSLERYTPTQVLPSATGGWVAKVLQELTRRSLYERPDKVQSNLNTRQAKTSTERLSCRLLKVHQKQQPERGDNWGLFVECTCRVEDDDRTVYDGTLIEFEVRSKDGHKMPRVIVPCEAKSLETKWNSRKLVGRVMCEGEGENINIPDKFWKAVESFPIPRWPDGGESLKSFLVTQLQCQLFKESAIMLIEDREYFEVYHKTSKKKTSERRSQVTSERMAKEETLEGTPK</sequence>
<evidence type="ECO:0000313" key="2">
    <source>
        <dbReference type="EMBL" id="OAA66047.1"/>
    </source>
</evidence>